<evidence type="ECO:0000313" key="1">
    <source>
        <dbReference type="EMBL" id="CAD8161351.1"/>
    </source>
</evidence>
<keyword evidence="2" id="KW-1185">Reference proteome</keyword>
<protein>
    <submittedName>
        <fullName evidence="1">Uncharacterized protein</fullName>
    </submittedName>
</protein>
<sequence>MDKQELCGHLGKLSSAQRCTSERIILSCMKKIVNMSLEHQSEQVKNQFNKRKLMRSLNQSHKKQQTLINQHSVQYQKEGLKDDIQNNHQRRIFILQHQEQQQYISRSDTCFYVLETFSMQNIHILLAIQLPQVWYIVGIKNKQHYIQVAENCNVSIFTALCYYYTCPHRQNHYMGLLIYKSLNVKSCCSIQTKFKESRRDLLYSVKVHNIHDLYLPIKPPQLIVQMVLFSSVLVNRISSIEDKVKFLLSCLARATHLHRMPALGQDVYTSNGRSQSCKHTQKNNSKFKQFSFLSEFYFNQQSLKHLRFLQYLATYKQKIWYEKKSQIFSFIKQFQLFIQKTQIMCIQCNIIVKEKIVSLIQLLGCIYYSFNYLIYKKYVFIYFIQKLP</sequence>
<accession>A0A8S1U7W9</accession>
<dbReference type="EMBL" id="CAJJDP010000039">
    <property type="protein sequence ID" value="CAD8161351.1"/>
    <property type="molecule type" value="Genomic_DNA"/>
</dbReference>
<gene>
    <name evidence="1" type="ORF">POCTA_138.1.T0390344</name>
</gene>
<reference evidence="1" key="1">
    <citation type="submission" date="2021-01" db="EMBL/GenBank/DDBJ databases">
        <authorList>
            <consortium name="Genoscope - CEA"/>
            <person name="William W."/>
        </authorList>
    </citation>
    <scope>NUCLEOTIDE SEQUENCE</scope>
</reference>
<dbReference type="AlphaFoldDB" id="A0A8S1U7W9"/>
<organism evidence="1 2">
    <name type="scientific">Paramecium octaurelia</name>
    <dbReference type="NCBI Taxonomy" id="43137"/>
    <lineage>
        <taxon>Eukaryota</taxon>
        <taxon>Sar</taxon>
        <taxon>Alveolata</taxon>
        <taxon>Ciliophora</taxon>
        <taxon>Intramacronucleata</taxon>
        <taxon>Oligohymenophorea</taxon>
        <taxon>Peniculida</taxon>
        <taxon>Parameciidae</taxon>
        <taxon>Paramecium</taxon>
    </lineage>
</organism>
<comment type="caution">
    <text evidence="1">The sequence shown here is derived from an EMBL/GenBank/DDBJ whole genome shotgun (WGS) entry which is preliminary data.</text>
</comment>
<evidence type="ECO:0000313" key="2">
    <source>
        <dbReference type="Proteomes" id="UP000683925"/>
    </source>
</evidence>
<dbReference type="Proteomes" id="UP000683925">
    <property type="component" value="Unassembled WGS sequence"/>
</dbReference>
<name>A0A8S1U7W9_PAROT</name>
<proteinExistence type="predicted"/>